<evidence type="ECO:0000313" key="2">
    <source>
        <dbReference type="EMBL" id="PNO27874.1"/>
    </source>
</evidence>
<sequence length="324" mass="36711">MKKIIIFSLCFSMLAGILLLGIYFSGSWMLIDKRDSNIINQDVYTNENKLRRAAEQGDMVAQNELGVLYEKAKNHTKSAYWYNKSAEKGYSLAQYNIGVAYENGRGVSKNYQKANDWYRKAAIQGYSKAAFNLGMLYFEGKGVPQDYRKSREWFMQAAAENNTMEMYAMGRIYYYGLGVPKDDRQAIVWYQKGVDLGSMRARNSLALLYSQGGDGFYKDRVKALSLLIASACQGYVVAQNNLGVLYSDGAEDVIADHKKSYAWFSVAASNGLEEAIKSQRNIAEKMSTQELEQAKNIAIKYIEKYPSPINEDDTYKSNTECKYP</sequence>
<comment type="caution">
    <text evidence="2">The sequence shown here is derived from an EMBL/GenBank/DDBJ whole genome shotgun (WGS) entry which is preliminary data.</text>
</comment>
<keyword evidence="1" id="KW-1133">Transmembrane helix</keyword>
<dbReference type="Pfam" id="PF08238">
    <property type="entry name" value="Sel1"/>
    <property type="match status" value="6"/>
</dbReference>
<protein>
    <submittedName>
        <fullName evidence="2">Sel1 repeat family protein</fullName>
    </submittedName>
</protein>
<keyword evidence="1" id="KW-0812">Transmembrane</keyword>
<evidence type="ECO:0000313" key="3">
    <source>
        <dbReference type="Proteomes" id="UP000236163"/>
    </source>
</evidence>
<feature type="transmembrane region" description="Helical" evidence="1">
    <location>
        <begin position="6"/>
        <end position="31"/>
    </location>
</feature>
<keyword evidence="1" id="KW-0472">Membrane</keyword>
<evidence type="ECO:0000256" key="1">
    <source>
        <dbReference type="SAM" id="Phobius"/>
    </source>
</evidence>
<proteinExistence type="predicted"/>
<dbReference type="PANTHER" id="PTHR11102">
    <property type="entry name" value="SEL-1-LIKE PROTEIN"/>
    <property type="match status" value="1"/>
</dbReference>
<gene>
    <name evidence="2" type="ORF">RK55_024070</name>
</gene>
<dbReference type="AlphaFoldDB" id="A0A2K0IXX1"/>
<dbReference type="SUPFAM" id="SSF81901">
    <property type="entry name" value="HCP-like"/>
    <property type="match status" value="2"/>
</dbReference>
<organism evidence="2 3">
    <name type="scientific">Salmonella enterica subsp. houtenae serovar 50:g,z51:-</name>
    <dbReference type="NCBI Taxonomy" id="1173947"/>
    <lineage>
        <taxon>Bacteria</taxon>
        <taxon>Pseudomonadati</taxon>
        <taxon>Pseudomonadota</taxon>
        <taxon>Gammaproteobacteria</taxon>
        <taxon>Enterobacterales</taxon>
        <taxon>Enterobacteriaceae</taxon>
        <taxon>Salmonella</taxon>
    </lineage>
</organism>
<dbReference type="InterPro" id="IPR050767">
    <property type="entry name" value="Sel1_AlgK"/>
</dbReference>
<dbReference type="SMART" id="SM00671">
    <property type="entry name" value="SEL1"/>
    <property type="match status" value="6"/>
</dbReference>
<dbReference type="InterPro" id="IPR006597">
    <property type="entry name" value="Sel1-like"/>
</dbReference>
<name>A0A2K0IXX1_SALHO</name>
<dbReference type="Proteomes" id="UP000236163">
    <property type="component" value="Unassembled WGS sequence"/>
</dbReference>
<accession>A0A2K0IXX1</accession>
<dbReference type="InterPro" id="IPR011990">
    <property type="entry name" value="TPR-like_helical_dom_sf"/>
</dbReference>
<reference evidence="3" key="1">
    <citation type="submission" date="2017-12" db="EMBL/GenBank/DDBJ databases">
        <title>FDA dAtabase for Regulatory Grade micrObial Sequences (FDA-ARGOS): Supporting development and validation of Infectious Disease Dx tests.</title>
        <authorList>
            <person name="Sichtig H."/>
            <person name="Tallon L."/>
            <person name="Sadzewicz L."/>
            <person name="Sengamalay N."/>
            <person name="Nagaraj S."/>
            <person name="Vavikolanu K."/>
            <person name="Aluvathingal J."/>
            <person name="Nadendla S."/>
            <person name="Pirone D.C."/>
            <person name="Hoffman M."/>
            <person name="Muruvanda T."/>
            <person name="Allard M."/>
            <person name="Evans P."/>
        </authorList>
    </citation>
    <scope>NUCLEOTIDE SEQUENCE [LARGE SCALE GENOMIC DNA]</scope>
    <source>
        <strain evidence="3">FDAARGOS_55</strain>
    </source>
</reference>
<dbReference type="EMBL" id="JWSP02000006">
    <property type="protein sequence ID" value="PNO27874.1"/>
    <property type="molecule type" value="Genomic_DNA"/>
</dbReference>
<dbReference type="PANTHER" id="PTHR11102:SF160">
    <property type="entry name" value="ERAD-ASSOCIATED E3 UBIQUITIN-PROTEIN LIGASE COMPONENT HRD3"/>
    <property type="match status" value="1"/>
</dbReference>
<dbReference type="STRING" id="523831.SEHO0A_02588"/>
<dbReference type="Gene3D" id="1.25.40.10">
    <property type="entry name" value="Tetratricopeptide repeat domain"/>
    <property type="match status" value="2"/>
</dbReference>